<protein>
    <submittedName>
        <fullName evidence="2">Uncharacterized protein</fullName>
    </submittedName>
</protein>
<proteinExistence type="predicted"/>
<accession>A0A9Q1C4G1</accession>
<evidence type="ECO:0000256" key="1">
    <source>
        <dbReference type="SAM" id="Phobius"/>
    </source>
</evidence>
<sequence length="222" mass="24621">MAAGQGIRDVSTGLSKGANRKSRSIHFRFGGVVMLAVALLVTGFPSVSSQESKDAVLTFEVDGKLHEEHVTISNNGQLVTIEDYADGFSVVLDYVEGVAVMKNTTSSECFLFGVENFPEYETSDTDNLIPVLVKSDDDFRQESPDTNENPVKSLVNAGTIPSEYVQVTSDPSIGNLCSDSTSYWLTEKTETSVSKRYISICICTRFYYYNGYLIVHRYYCWC</sequence>
<organism evidence="2 3">
    <name type="scientific">Holothuria leucospilota</name>
    <name type="common">Black long sea cucumber</name>
    <name type="synonym">Mertensiothuria leucospilota</name>
    <dbReference type="NCBI Taxonomy" id="206669"/>
    <lineage>
        <taxon>Eukaryota</taxon>
        <taxon>Metazoa</taxon>
        <taxon>Echinodermata</taxon>
        <taxon>Eleutherozoa</taxon>
        <taxon>Echinozoa</taxon>
        <taxon>Holothuroidea</taxon>
        <taxon>Aspidochirotacea</taxon>
        <taxon>Aspidochirotida</taxon>
        <taxon>Holothuriidae</taxon>
        <taxon>Holothuria</taxon>
    </lineage>
</organism>
<dbReference type="EMBL" id="JAIZAY010000007">
    <property type="protein sequence ID" value="KAJ8038462.1"/>
    <property type="molecule type" value="Genomic_DNA"/>
</dbReference>
<comment type="caution">
    <text evidence="2">The sequence shown here is derived from an EMBL/GenBank/DDBJ whole genome shotgun (WGS) entry which is preliminary data.</text>
</comment>
<keyword evidence="3" id="KW-1185">Reference proteome</keyword>
<evidence type="ECO:0000313" key="2">
    <source>
        <dbReference type="EMBL" id="KAJ8038462.1"/>
    </source>
</evidence>
<keyword evidence="1" id="KW-0812">Transmembrane</keyword>
<keyword evidence="1" id="KW-0472">Membrane</keyword>
<keyword evidence="1" id="KW-1133">Transmembrane helix</keyword>
<dbReference type="AlphaFoldDB" id="A0A9Q1C4G1"/>
<reference evidence="2" key="1">
    <citation type="submission" date="2021-10" db="EMBL/GenBank/DDBJ databases">
        <title>Tropical sea cucumber genome reveals ecological adaptation and Cuvierian tubules defense mechanism.</title>
        <authorList>
            <person name="Chen T."/>
        </authorList>
    </citation>
    <scope>NUCLEOTIDE SEQUENCE</scope>
    <source>
        <strain evidence="2">Nanhai2018</strain>
        <tissue evidence="2">Muscle</tissue>
    </source>
</reference>
<name>A0A9Q1C4G1_HOLLE</name>
<gene>
    <name evidence="2" type="ORF">HOLleu_15897</name>
</gene>
<dbReference type="Proteomes" id="UP001152320">
    <property type="component" value="Chromosome 7"/>
</dbReference>
<evidence type="ECO:0000313" key="3">
    <source>
        <dbReference type="Proteomes" id="UP001152320"/>
    </source>
</evidence>
<feature type="transmembrane region" description="Helical" evidence="1">
    <location>
        <begin position="25"/>
        <end position="44"/>
    </location>
</feature>